<dbReference type="OrthoDB" id="9808778at2"/>
<reference evidence="3 4" key="1">
    <citation type="submission" date="2016-10" db="EMBL/GenBank/DDBJ databases">
        <authorList>
            <person name="de Groot N.N."/>
        </authorList>
    </citation>
    <scope>NUCLEOTIDE SEQUENCE [LARGE SCALE GENOMIC DNA]</scope>
    <source>
        <strain evidence="3 4">CPCC 201259</strain>
    </source>
</reference>
<dbReference type="Pfam" id="PF01979">
    <property type="entry name" value="Amidohydro_1"/>
    <property type="match status" value="1"/>
</dbReference>
<dbReference type="Proteomes" id="UP000270697">
    <property type="component" value="Unassembled WGS sequence"/>
</dbReference>
<dbReference type="Gene3D" id="2.120.10.30">
    <property type="entry name" value="TolB, C-terminal domain"/>
    <property type="match status" value="3"/>
</dbReference>
<reference evidence="2 5" key="2">
    <citation type="submission" date="2018-10" db="EMBL/GenBank/DDBJ databases">
        <title>Sequencing the genomes of 1000 actinobacteria strains.</title>
        <authorList>
            <person name="Klenk H.-P."/>
        </authorList>
    </citation>
    <scope>NUCLEOTIDE SEQUENCE [LARGE SCALE GENOMIC DNA]</scope>
    <source>
        <strain evidence="2 5">DSM 45119</strain>
    </source>
</reference>
<evidence type="ECO:0000259" key="1">
    <source>
        <dbReference type="Pfam" id="PF01979"/>
    </source>
</evidence>
<dbReference type="SUPFAM" id="SSF51556">
    <property type="entry name" value="Metallo-dependent hydrolases"/>
    <property type="match status" value="1"/>
</dbReference>
<keyword evidence="5" id="KW-1185">Reference proteome</keyword>
<dbReference type="PANTHER" id="PTHR43135">
    <property type="entry name" value="ALPHA-D-RIBOSE 1-METHYLPHOSPHONATE 5-TRIPHOSPHATE DIPHOSPHATASE"/>
    <property type="match status" value="1"/>
</dbReference>
<dbReference type="InterPro" id="IPR011059">
    <property type="entry name" value="Metal-dep_hydrolase_composite"/>
</dbReference>
<dbReference type="Gene3D" id="1.20.58.520">
    <property type="entry name" value="Amidohydrolase"/>
    <property type="match status" value="1"/>
</dbReference>
<proteinExistence type="predicted"/>
<dbReference type="Proteomes" id="UP000199398">
    <property type="component" value="Unassembled WGS sequence"/>
</dbReference>
<dbReference type="GO" id="GO:0016810">
    <property type="term" value="F:hydrolase activity, acting on carbon-nitrogen (but not peptide) bonds"/>
    <property type="evidence" value="ECO:0007669"/>
    <property type="project" value="InterPro"/>
</dbReference>
<dbReference type="SUPFAM" id="SSF51338">
    <property type="entry name" value="Composite domain of metallo-dependent hydrolases"/>
    <property type="match status" value="1"/>
</dbReference>
<evidence type="ECO:0000313" key="4">
    <source>
        <dbReference type="Proteomes" id="UP000199398"/>
    </source>
</evidence>
<dbReference type="SUPFAM" id="SSF69304">
    <property type="entry name" value="Tricorn protease N-terminal domain"/>
    <property type="match status" value="1"/>
</dbReference>
<dbReference type="Gene3D" id="3.40.50.10910">
    <property type="entry name" value="Amidohydrolase"/>
    <property type="match status" value="1"/>
</dbReference>
<protein>
    <submittedName>
        <fullName evidence="2">WD40 repeat protein</fullName>
    </submittedName>
    <submittedName>
        <fullName evidence="3">WD40-like Beta Propeller Repeat</fullName>
    </submittedName>
</protein>
<dbReference type="InterPro" id="IPR006311">
    <property type="entry name" value="TAT_signal"/>
</dbReference>
<dbReference type="AlphaFoldDB" id="A0A1I5GPZ9"/>
<accession>A0A1I5GPZ9</accession>
<dbReference type="InterPro" id="IPR006680">
    <property type="entry name" value="Amidohydro-rel"/>
</dbReference>
<dbReference type="InterPro" id="IPR032466">
    <property type="entry name" value="Metal_Hydrolase"/>
</dbReference>
<dbReference type="PROSITE" id="PS51257">
    <property type="entry name" value="PROKAR_LIPOPROTEIN"/>
    <property type="match status" value="1"/>
</dbReference>
<dbReference type="STRING" id="455193.SAMN05421805_113119"/>
<name>A0A1I5GPZ9_9PSEU</name>
<evidence type="ECO:0000313" key="5">
    <source>
        <dbReference type="Proteomes" id="UP000270697"/>
    </source>
</evidence>
<dbReference type="Pfam" id="PF07676">
    <property type="entry name" value="PD40"/>
    <property type="match status" value="5"/>
</dbReference>
<dbReference type="PROSITE" id="PS51318">
    <property type="entry name" value="TAT"/>
    <property type="match status" value="1"/>
</dbReference>
<dbReference type="PANTHER" id="PTHR43135:SF3">
    <property type="entry name" value="ALPHA-D-RIBOSE 1-METHYLPHOSPHONATE 5-TRIPHOSPHATE DIPHOSPHATASE"/>
    <property type="match status" value="1"/>
</dbReference>
<dbReference type="InterPro" id="IPR051781">
    <property type="entry name" value="Metallo-dep_Hydrolase"/>
</dbReference>
<evidence type="ECO:0000313" key="3">
    <source>
        <dbReference type="EMBL" id="SFO37936.1"/>
    </source>
</evidence>
<dbReference type="Gene3D" id="3.30.110.90">
    <property type="entry name" value="Amidohydrolase"/>
    <property type="match status" value="1"/>
</dbReference>
<feature type="domain" description="Amidohydrolase-related" evidence="1">
    <location>
        <begin position="631"/>
        <end position="966"/>
    </location>
</feature>
<dbReference type="EMBL" id="RBXX01000002">
    <property type="protein sequence ID" value="RKT87417.1"/>
    <property type="molecule type" value="Genomic_DNA"/>
</dbReference>
<dbReference type="InterPro" id="IPR011042">
    <property type="entry name" value="6-blade_b-propeller_TolB-like"/>
</dbReference>
<dbReference type="SUPFAM" id="SSF82171">
    <property type="entry name" value="DPP6 N-terminal domain-like"/>
    <property type="match status" value="1"/>
</dbReference>
<sequence>MTLSRRALLKGGVVVGGAVALTGCTAPPAPEHGAGTIIGQATNIALSHHAGTRVLAFDAGNVLWVLPVAGGQARRLTEDAEDATWPSFFPDGKRIAFQSFRNGVYDIASVDVVSGAVERLTRGPQYDVDPCVSPDGSRVAYVSDAGGTSAVWLLDRADGRPRPLVGTDDERAYRAPTWHPDGQRIAYVAGDSAVEVLHLATGDRKVLHTAPAGQSFRGTSYGPSGDLAYVLVDGPRSTLFRNGTALSAAAEEVAPLPPAWLSGDELAYGADGEIRRRRTGDRDFVAIPFSAALAAPGSPPEIRRPIALPEQSALRGIVGPALSPDASTVCFRALNALWLLRLGGAAEKIVDDGYSNADPSWAPDGRSIVYSSDRGGVANLWRHTIGEGCEPLTDLPDGAFVPSVDPSGDRIAFQDEAGTTSVLDLTTSEIRELVPAGDYPGKPSWSPDGRYVAMTVTRPASERDTAGYNDIMVVDVETGNSTIQSIAPHRSIATRNGDGPLWSPDGKSLIAVVDSLVHRVPVDRDGTITGPPTPLSELVADSVSVSASGDVLFLSLGKVVIVGGKQYTPPITCRQRKPPPSATIRAGALWDGHSDGYRENVDIKIENGFITAIDHARPDVTPTVDASTKCVIPGLIDVHNHWHFRGRQWGSRQGPLWLAYGVTTSRSPGDPAYQMLETRESIHSGAAVGPRFLGSGEPLDGTRNSFAFMRTVSSEEQLARELQRVIALDYNVVKSYQRLPVTLERSLVKQLRAQGIPVVSHYLYPAVATGLNGMEHTGGGNRLGYSRTLSAAGGRTAEDTIRLLSSSDMWVSSTLLFANEMFVDSPDLVEDRRTKVLFPWWEYERLKEKVRQAAGPGNELNRAWTRGDVDLLLRVHRAGGLVVAGTDAPLDDIGISIHQNLRAMVKHGFSAVDALRTATSNAAVALGAEGELGCLRAGARADLLIIDGDPLREIRDTARIERVFVDAQEYDVAGLLAPFENLPDCRGARPQPYAPQTCCRRGN</sequence>
<evidence type="ECO:0000313" key="2">
    <source>
        <dbReference type="EMBL" id="RKT87417.1"/>
    </source>
</evidence>
<gene>
    <name evidence="2" type="ORF">ATL45_5834</name>
    <name evidence="3" type="ORF">SAMN05421805_113119</name>
</gene>
<dbReference type="InterPro" id="IPR011659">
    <property type="entry name" value="WD40"/>
</dbReference>
<dbReference type="Gene3D" id="2.30.40.10">
    <property type="entry name" value="Urease, subunit C, domain 1"/>
    <property type="match status" value="1"/>
</dbReference>
<dbReference type="EMBL" id="FOUP01000013">
    <property type="protein sequence ID" value="SFO37936.1"/>
    <property type="molecule type" value="Genomic_DNA"/>
</dbReference>
<organism evidence="3 4">
    <name type="scientific">Saccharopolyspora antimicrobica</name>
    <dbReference type="NCBI Taxonomy" id="455193"/>
    <lineage>
        <taxon>Bacteria</taxon>
        <taxon>Bacillati</taxon>
        <taxon>Actinomycetota</taxon>
        <taxon>Actinomycetes</taxon>
        <taxon>Pseudonocardiales</taxon>
        <taxon>Pseudonocardiaceae</taxon>
        <taxon>Saccharopolyspora</taxon>
    </lineage>
</organism>